<evidence type="ECO:0000259" key="21">
    <source>
        <dbReference type="Pfam" id="PF02875"/>
    </source>
</evidence>
<evidence type="ECO:0000256" key="20">
    <source>
        <dbReference type="ARBA" id="ARBA00049161"/>
    </source>
</evidence>
<reference evidence="23" key="2">
    <citation type="journal article" date="2012" name="Environ. Microbiol.">
        <title>Genomic content of uncultured Bacteroidetes from contrasting oceanic provinces in the North Atlantic Ocean.</title>
        <authorList>
            <person name="Gomez-Pereira P.R."/>
            <person name="Schuler M."/>
            <person name="Fuchs B.M."/>
            <person name="Bennke C."/>
            <person name="Teeling H."/>
            <person name="Waldmann J."/>
            <person name="Richter M."/>
            <person name="Barbe V."/>
            <person name="Bataille E."/>
            <person name="Glockner F.O."/>
            <person name="Amann R."/>
        </authorList>
    </citation>
    <scope>NUCLEOTIDE SEQUENCE</scope>
</reference>
<name>F4MLL2_9BACT</name>
<dbReference type="EMBL" id="FQ032809">
    <property type="protein sequence ID" value="CBL87142.1"/>
    <property type="molecule type" value="Genomic_DNA"/>
</dbReference>
<dbReference type="GO" id="GO:0004326">
    <property type="term" value="F:tetrahydrofolylpolyglutamate synthase activity"/>
    <property type="evidence" value="ECO:0007669"/>
    <property type="project" value="UniProtKB-EC"/>
</dbReference>
<evidence type="ECO:0000256" key="17">
    <source>
        <dbReference type="ARBA" id="ARBA00047493"/>
    </source>
</evidence>
<dbReference type="AlphaFoldDB" id="F4MLL2"/>
<evidence type="ECO:0000256" key="4">
    <source>
        <dbReference type="ARBA" id="ARBA00008276"/>
    </source>
</evidence>
<evidence type="ECO:0000256" key="7">
    <source>
        <dbReference type="ARBA" id="ARBA00019357"/>
    </source>
</evidence>
<evidence type="ECO:0000313" key="23">
    <source>
        <dbReference type="EMBL" id="CBL80573.1"/>
    </source>
</evidence>
<evidence type="ECO:0000256" key="15">
    <source>
        <dbReference type="ARBA" id="ARBA00030592"/>
    </source>
</evidence>
<evidence type="ECO:0000256" key="16">
    <source>
        <dbReference type="ARBA" id="ARBA00032510"/>
    </source>
</evidence>
<evidence type="ECO:0000256" key="8">
    <source>
        <dbReference type="ARBA" id="ARBA00022598"/>
    </source>
</evidence>
<dbReference type="Pfam" id="PF08245">
    <property type="entry name" value="Mur_ligase_M"/>
    <property type="match status" value="1"/>
</dbReference>
<dbReference type="EC" id="6.3.2.12" evidence="5"/>
<dbReference type="InterPro" id="IPR001645">
    <property type="entry name" value="Folylpolyglutamate_synth"/>
</dbReference>
<keyword evidence="11" id="KW-0067">ATP-binding</keyword>
<dbReference type="PANTHER" id="PTHR11136">
    <property type="entry name" value="FOLYLPOLYGLUTAMATE SYNTHASE-RELATED"/>
    <property type="match status" value="1"/>
</dbReference>
<sequence>MTYIEAVNWLYAAVPNFQRDGGGKNYKIGLEGPEALWNYLDRPSDAIPTIHIAGTNGKGSSAHLISAGLQSMGCQVGVFSSPHLFNFRERAKIGTKMVPESFVAQWVSQHRSEIEQKGNSFFELTLMLAMSWFEEQKVDWIVLETGMGGRLDATNICTPEICLITNIGLDHKEWLGNTRVEIACEKAGIMKLGIPVVIVEDDPETSPAFISAANSIGAPLFWAGLFNGITDLAGGYQSLNIQGAAAVLNLLHPEFQAVWSEGFKHVNELTGFFGRWSTIGHSPRVVCDTGHNYHAFVHLVEQAERESRGRIHWILGAAIDKDSKAILSLLPKTSSYYFTSCSSPRGKEGEELAKEANILGLTSSSFTDVNSALKAAKKEAAAEDLIFVGGSTFVIADLEL</sequence>
<dbReference type="Gene3D" id="3.40.1190.10">
    <property type="entry name" value="Mur-like, catalytic domain"/>
    <property type="match status" value="1"/>
</dbReference>
<dbReference type="NCBIfam" id="TIGR01499">
    <property type="entry name" value="folC"/>
    <property type="match status" value="1"/>
</dbReference>
<dbReference type="InterPro" id="IPR004101">
    <property type="entry name" value="Mur_ligase_C"/>
</dbReference>
<comment type="catalytic activity">
    <reaction evidence="18">
        <text>10-formyltetrahydrofolyl-(gamma-L-Glu)(n) + L-glutamate + ATP = 10-formyltetrahydrofolyl-(gamma-L-Glu)(n+1) + ADP + phosphate + H(+)</text>
        <dbReference type="Rhea" id="RHEA:51904"/>
        <dbReference type="Rhea" id="RHEA-COMP:13088"/>
        <dbReference type="Rhea" id="RHEA-COMP:14300"/>
        <dbReference type="ChEBI" id="CHEBI:15378"/>
        <dbReference type="ChEBI" id="CHEBI:29985"/>
        <dbReference type="ChEBI" id="CHEBI:30616"/>
        <dbReference type="ChEBI" id="CHEBI:43474"/>
        <dbReference type="ChEBI" id="CHEBI:134413"/>
        <dbReference type="ChEBI" id="CHEBI:456216"/>
        <dbReference type="EC" id="6.3.2.17"/>
    </reaction>
</comment>
<dbReference type="SUPFAM" id="SSF53244">
    <property type="entry name" value="MurD-like peptide ligases, peptide-binding domain"/>
    <property type="match status" value="1"/>
</dbReference>
<evidence type="ECO:0000256" key="10">
    <source>
        <dbReference type="ARBA" id="ARBA00022741"/>
    </source>
</evidence>
<evidence type="ECO:0000256" key="19">
    <source>
        <dbReference type="ARBA" id="ARBA00049035"/>
    </source>
</evidence>
<comment type="pathway">
    <text evidence="2">Cofactor biosynthesis; tetrahydrofolate biosynthesis; 7,8-dihydrofolate from 2-amino-4-hydroxy-6-hydroxymethyl-7,8-dihydropteridine diphosphate and 4-aminobenzoate: step 2/2.</text>
</comment>
<organism evidence="23">
    <name type="scientific">uncultured Flavobacteriia bacterium</name>
    <dbReference type="NCBI Taxonomy" id="212695"/>
    <lineage>
        <taxon>Bacteria</taxon>
        <taxon>Pseudomonadati</taxon>
        <taxon>Bacteroidota</taxon>
        <taxon>Flavobacteriia</taxon>
        <taxon>environmental samples</taxon>
    </lineage>
</organism>
<evidence type="ECO:0000313" key="24">
    <source>
        <dbReference type="EMBL" id="CBL87142.1"/>
    </source>
</evidence>
<evidence type="ECO:0000256" key="12">
    <source>
        <dbReference type="ARBA" id="ARBA00022842"/>
    </source>
</evidence>
<keyword evidence="10" id="KW-0547">Nucleotide-binding</keyword>
<comment type="catalytic activity">
    <reaction evidence="17">
        <text>(6S)-5,6,7,8-tetrahydrofolyl-(gamma-L-Glu)(n) + L-glutamate + ATP = (6S)-5,6,7,8-tetrahydrofolyl-(gamma-L-Glu)(n+1) + ADP + phosphate + H(+)</text>
        <dbReference type="Rhea" id="RHEA:10580"/>
        <dbReference type="Rhea" id="RHEA-COMP:14738"/>
        <dbReference type="Rhea" id="RHEA-COMP:14740"/>
        <dbReference type="ChEBI" id="CHEBI:15378"/>
        <dbReference type="ChEBI" id="CHEBI:29985"/>
        <dbReference type="ChEBI" id="CHEBI:30616"/>
        <dbReference type="ChEBI" id="CHEBI:43474"/>
        <dbReference type="ChEBI" id="CHEBI:141005"/>
        <dbReference type="ChEBI" id="CHEBI:456216"/>
        <dbReference type="EC" id="6.3.2.17"/>
    </reaction>
</comment>
<dbReference type="Pfam" id="PF02875">
    <property type="entry name" value="Mur_ligase_C"/>
    <property type="match status" value="1"/>
</dbReference>
<dbReference type="EMBL" id="FQ032803">
    <property type="protein sequence ID" value="CBL80573.1"/>
    <property type="molecule type" value="Genomic_DNA"/>
</dbReference>
<dbReference type="GO" id="GO:0046872">
    <property type="term" value="F:metal ion binding"/>
    <property type="evidence" value="ECO:0007669"/>
    <property type="project" value="UniProtKB-KW"/>
</dbReference>
<proteinExistence type="inferred from homology"/>
<dbReference type="PANTHER" id="PTHR11136:SF0">
    <property type="entry name" value="DIHYDROFOLATE SYNTHETASE-RELATED"/>
    <property type="match status" value="1"/>
</dbReference>
<dbReference type="InterPro" id="IPR036615">
    <property type="entry name" value="Mur_ligase_C_dom_sf"/>
</dbReference>
<evidence type="ECO:0000256" key="3">
    <source>
        <dbReference type="ARBA" id="ARBA00005150"/>
    </source>
</evidence>
<dbReference type="GO" id="GO:0008841">
    <property type="term" value="F:dihydrofolate synthase activity"/>
    <property type="evidence" value="ECO:0007669"/>
    <property type="project" value="UniProtKB-EC"/>
</dbReference>
<dbReference type="EC" id="6.3.2.17" evidence="6"/>
<keyword evidence="12" id="KW-0460">Magnesium</keyword>
<dbReference type="Gene3D" id="3.90.190.20">
    <property type="entry name" value="Mur ligase, C-terminal domain"/>
    <property type="match status" value="1"/>
</dbReference>
<feature type="domain" description="Mur ligase central" evidence="22">
    <location>
        <begin position="52"/>
        <end position="204"/>
    </location>
</feature>
<evidence type="ECO:0000256" key="1">
    <source>
        <dbReference type="ARBA" id="ARBA00002714"/>
    </source>
</evidence>
<keyword evidence="9" id="KW-0479">Metal-binding</keyword>
<accession>F4MLL2</accession>
<evidence type="ECO:0000256" key="13">
    <source>
        <dbReference type="ARBA" id="ARBA00022909"/>
    </source>
</evidence>
<keyword evidence="13" id="KW-0289">Folate biosynthesis</keyword>
<evidence type="ECO:0000256" key="6">
    <source>
        <dbReference type="ARBA" id="ARBA00013025"/>
    </source>
</evidence>
<dbReference type="GO" id="GO:0046656">
    <property type="term" value="P:folic acid biosynthetic process"/>
    <property type="evidence" value="ECO:0007669"/>
    <property type="project" value="UniProtKB-KW"/>
</dbReference>
<feature type="domain" description="Mur ligase C-terminal" evidence="21">
    <location>
        <begin position="274"/>
        <end position="391"/>
    </location>
</feature>
<evidence type="ECO:0000256" key="9">
    <source>
        <dbReference type="ARBA" id="ARBA00022723"/>
    </source>
</evidence>
<comment type="catalytic activity">
    <reaction evidence="20">
        <text>7,8-dihydropteroate + L-glutamate + ATP = 7,8-dihydrofolate + ADP + phosphate + H(+)</text>
        <dbReference type="Rhea" id="RHEA:23584"/>
        <dbReference type="ChEBI" id="CHEBI:15378"/>
        <dbReference type="ChEBI" id="CHEBI:17839"/>
        <dbReference type="ChEBI" id="CHEBI:29985"/>
        <dbReference type="ChEBI" id="CHEBI:30616"/>
        <dbReference type="ChEBI" id="CHEBI:43474"/>
        <dbReference type="ChEBI" id="CHEBI:57451"/>
        <dbReference type="ChEBI" id="CHEBI:456216"/>
        <dbReference type="EC" id="6.3.2.12"/>
    </reaction>
</comment>
<comment type="similarity">
    <text evidence="4">Belongs to the folylpolyglutamate synthase family.</text>
</comment>
<evidence type="ECO:0000256" key="18">
    <source>
        <dbReference type="ARBA" id="ARBA00047808"/>
    </source>
</evidence>
<evidence type="ECO:0000256" key="5">
    <source>
        <dbReference type="ARBA" id="ARBA00013023"/>
    </source>
</evidence>
<dbReference type="PIRSF" id="PIRSF001563">
    <property type="entry name" value="Folylpolyglu_synth"/>
    <property type="match status" value="1"/>
</dbReference>
<comment type="catalytic activity">
    <reaction evidence="19">
        <text>(6R)-5,10-methylenetetrahydrofolyl-(gamma-L-Glu)(n) + L-glutamate + ATP = (6R)-5,10-methylenetetrahydrofolyl-(gamma-L-Glu)(n+1) + ADP + phosphate + H(+)</text>
        <dbReference type="Rhea" id="RHEA:51912"/>
        <dbReference type="Rhea" id="RHEA-COMP:13257"/>
        <dbReference type="Rhea" id="RHEA-COMP:13258"/>
        <dbReference type="ChEBI" id="CHEBI:15378"/>
        <dbReference type="ChEBI" id="CHEBI:29985"/>
        <dbReference type="ChEBI" id="CHEBI:30616"/>
        <dbReference type="ChEBI" id="CHEBI:43474"/>
        <dbReference type="ChEBI" id="CHEBI:136572"/>
        <dbReference type="ChEBI" id="CHEBI:456216"/>
        <dbReference type="EC" id="6.3.2.17"/>
    </reaction>
</comment>
<comment type="pathway">
    <text evidence="3">Cofactor biosynthesis; tetrahydrofolylpolyglutamate biosynthesis.</text>
</comment>
<evidence type="ECO:0000259" key="22">
    <source>
        <dbReference type="Pfam" id="PF08245"/>
    </source>
</evidence>
<gene>
    <name evidence="24" type="ORF">S3_825_0016</name>
    <name evidence="23" type="ORF">S3_979_0023</name>
</gene>
<dbReference type="GO" id="GO:0005737">
    <property type="term" value="C:cytoplasm"/>
    <property type="evidence" value="ECO:0007669"/>
    <property type="project" value="TreeGrafter"/>
</dbReference>
<reference evidence="23" key="1">
    <citation type="submission" date="2010-04" db="EMBL/GenBank/DDBJ databases">
        <authorList>
            <person name="Genoscope - CEA"/>
        </authorList>
    </citation>
    <scope>NUCLEOTIDE SEQUENCE</scope>
</reference>
<keyword evidence="8 23" id="KW-0436">Ligase</keyword>
<protein>
    <recommendedName>
        <fullName evidence="7">Dihydrofolate synthase/folylpolyglutamate synthase</fullName>
        <ecNumber evidence="5">6.3.2.12</ecNumber>
        <ecNumber evidence="6">6.3.2.17</ecNumber>
    </recommendedName>
    <alternativeName>
        <fullName evidence="16">Folylpoly-gamma-glutamate synthetase-dihydrofolate synthetase</fullName>
    </alternativeName>
    <alternativeName>
        <fullName evidence="14">Folylpolyglutamate synthetase</fullName>
    </alternativeName>
    <alternativeName>
        <fullName evidence="15">Tetrahydrofolylpolyglutamate synthase</fullName>
    </alternativeName>
</protein>
<evidence type="ECO:0000256" key="14">
    <source>
        <dbReference type="ARBA" id="ARBA00030048"/>
    </source>
</evidence>
<dbReference type="InterPro" id="IPR036565">
    <property type="entry name" value="Mur-like_cat_sf"/>
</dbReference>
<dbReference type="InterPro" id="IPR013221">
    <property type="entry name" value="Mur_ligase_cen"/>
</dbReference>
<dbReference type="SUPFAM" id="SSF53623">
    <property type="entry name" value="MurD-like peptide ligases, catalytic domain"/>
    <property type="match status" value="1"/>
</dbReference>
<comment type="function">
    <text evidence="1">Functions in two distinct reactions of the de novo folate biosynthetic pathway. Catalyzes the addition of a glutamate residue to dihydropteroate (7,8-dihydropteroate or H2Pte) to form dihydrofolate (7,8-dihydrofolate monoglutamate or H2Pte-Glu). Also catalyzes successive additions of L-glutamate to tetrahydrofolate or 10-formyltetrahydrofolate or 5,10-methylenetetrahydrofolate, leading to folylpolyglutamate derivatives.</text>
</comment>
<dbReference type="GO" id="GO:0005524">
    <property type="term" value="F:ATP binding"/>
    <property type="evidence" value="ECO:0007669"/>
    <property type="project" value="UniProtKB-KW"/>
</dbReference>
<evidence type="ECO:0000256" key="11">
    <source>
        <dbReference type="ARBA" id="ARBA00022840"/>
    </source>
</evidence>
<evidence type="ECO:0000256" key="2">
    <source>
        <dbReference type="ARBA" id="ARBA00004799"/>
    </source>
</evidence>